<proteinExistence type="predicted"/>
<name>A0A1J4L5I1_9EUKA</name>
<accession>A0A1J4L5I1</accession>
<feature type="coiled-coil region" evidence="1">
    <location>
        <begin position="66"/>
        <end position="93"/>
    </location>
</feature>
<keyword evidence="3" id="KW-1185">Reference proteome</keyword>
<keyword evidence="1" id="KW-0175">Coiled coil</keyword>
<dbReference type="EMBL" id="MLAK01000028">
    <property type="protein sequence ID" value="OHT17189.1"/>
    <property type="molecule type" value="Genomic_DNA"/>
</dbReference>
<dbReference type="VEuPathDB" id="TrichDB:TRFO_41219"/>
<evidence type="ECO:0000313" key="2">
    <source>
        <dbReference type="EMBL" id="OHT17189.1"/>
    </source>
</evidence>
<sequence length="272" mass="33058">MIEIVSNKKDLEKLEQLILQKALEVDGLKDEYMDKIYHRKYPPMNQRLCPWKETTERIYHKQIIKKKKKSTTLQNAKRRKNNLKEKRITHYNKNLQYAQEYNIYPVKMTNNPTPAQFIFMGDEDFEFLQNDIFRDRVNDFFPITYNRRMLNIYFNKWKKKTNFDVVQIMRNINIKILKDRPKSHSKSHSHHVIDQKSFPHHENHQELKVIPKRKPLNDDYDVSPISTEYRTKKRIKTPKSNERLFRSSLKINQVGDLENDIEWQKIRGVYGY</sequence>
<organism evidence="2 3">
    <name type="scientific">Tritrichomonas foetus</name>
    <dbReference type="NCBI Taxonomy" id="1144522"/>
    <lineage>
        <taxon>Eukaryota</taxon>
        <taxon>Metamonada</taxon>
        <taxon>Parabasalia</taxon>
        <taxon>Tritrichomonadida</taxon>
        <taxon>Tritrichomonadidae</taxon>
        <taxon>Tritrichomonas</taxon>
    </lineage>
</organism>
<dbReference type="AlphaFoldDB" id="A0A1J4L5I1"/>
<dbReference type="Proteomes" id="UP000179807">
    <property type="component" value="Unassembled WGS sequence"/>
</dbReference>
<comment type="caution">
    <text evidence="2">The sequence shown here is derived from an EMBL/GenBank/DDBJ whole genome shotgun (WGS) entry which is preliminary data.</text>
</comment>
<evidence type="ECO:0000313" key="3">
    <source>
        <dbReference type="Proteomes" id="UP000179807"/>
    </source>
</evidence>
<gene>
    <name evidence="2" type="ORF">TRFO_41219</name>
</gene>
<evidence type="ECO:0000256" key="1">
    <source>
        <dbReference type="SAM" id="Coils"/>
    </source>
</evidence>
<dbReference type="GeneID" id="94848346"/>
<protein>
    <submittedName>
        <fullName evidence="2">Uncharacterized protein</fullName>
    </submittedName>
</protein>
<dbReference type="RefSeq" id="XP_068370325.1">
    <property type="nucleotide sequence ID" value="XM_068513642.1"/>
</dbReference>
<reference evidence="2" key="1">
    <citation type="submission" date="2016-10" db="EMBL/GenBank/DDBJ databases">
        <authorList>
            <person name="Benchimol M."/>
            <person name="Almeida L.G."/>
            <person name="Vasconcelos A.T."/>
            <person name="Perreira-Neves A."/>
            <person name="Rosa I.A."/>
            <person name="Tasca T."/>
            <person name="Bogo M.R."/>
            <person name="de Souza W."/>
        </authorList>
    </citation>
    <scope>NUCLEOTIDE SEQUENCE [LARGE SCALE GENOMIC DNA]</scope>
    <source>
        <strain evidence="2">K</strain>
    </source>
</reference>